<feature type="region of interest" description="Leucine repeat II (LRII)" evidence="3">
    <location>
        <begin position="345"/>
        <end position="377"/>
    </location>
</feature>
<dbReference type="Pfam" id="PF03514">
    <property type="entry name" value="GRAS"/>
    <property type="match status" value="1"/>
</dbReference>
<comment type="caution">
    <text evidence="5">The sequence shown here is derived from an EMBL/GenBank/DDBJ whole genome shotgun (WGS) entry which is preliminary data.</text>
</comment>
<dbReference type="OrthoDB" id="764992at2759"/>
<evidence type="ECO:0000256" key="4">
    <source>
        <dbReference type="SAM" id="MobiDB-lite"/>
    </source>
</evidence>
<dbReference type="PANTHER" id="PTHR31636">
    <property type="entry name" value="OSJNBA0084A10.13 PROTEIN-RELATED"/>
    <property type="match status" value="1"/>
</dbReference>
<sequence length="573" mass="61842">MKSSKVGSPQVASPLAKPQQLQNQVEHADAAGALEDAIFASAFYEPTSVLDPHLSSSPAASDPLLLLDVPVFPHSCWDVDPPLSSSPSSDDWDSVTWFLGGGGGGGGDRDDPALPPSSYKPFHQFLDNHALVSSQATSVLPPFPFSDAFSQVTMDLDKGPCSFDPAAQVLPSAPPTDGSTFDDVHLIQLIRAAQAVEANDLPHASAILARLNQPLATPIGRPVQRVACYFREALQSLLNAHGQQRHTAAEALLSPLDIVHKITAYRDLSDISPVPQFASFTANQAILEALDGSRSVHLIDFDIGLGGQWSSFMHEVAERCHAARASPPSIRMTAVVAEESLETRLSGENLRDFARGLGLEFSIKFLQVGSPGVSALEAIPLRTCDSVAISFSPASLRLFGDTLETVARFLRFIRRVSPRVVVFVDTEPSCRTPPSTYSGLPPAQQQQQPQQSFRRGFTAGLEHYTALLASLDAAAPAIGYGDDQVWRIERLLIRPRVLASVVAALSLGGSPPWKQLFEAAAMKPVPFSEFTESQAEWLTGRAHVNGFKVARRDWSMVLSWQGKDLAATSVWRC</sequence>
<protein>
    <recommendedName>
        <fullName evidence="7">Scarecrow-like protein 15</fullName>
    </recommendedName>
</protein>
<evidence type="ECO:0000256" key="1">
    <source>
        <dbReference type="ARBA" id="ARBA00023015"/>
    </source>
</evidence>
<dbReference type="Proteomes" id="UP000652761">
    <property type="component" value="Unassembled WGS sequence"/>
</dbReference>
<reference evidence="5" key="1">
    <citation type="submission" date="2017-07" db="EMBL/GenBank/DDBJ databases">
        <title>Taro Niue Genome Assembly and Annotation.</title>
        <authorList>
            <person name="Atibalentja N."/>
            <person name="Keating K."/>
            <person name="Fields C.J."/>
        </authorList>
    </citation>
    <scope>NUCLEOTIDE SEQUENCE</scope>
    <source>
        <strain evidence="5">Niue_2</strain>
        <tissue evidence="5">Leaf</tissue>
    </source>
</reference>
<evidence type="ECO:0000256" key="2">
    <source>
        <dbReference type="ARBA" id="ARBA00023163"/>
    </source>
</evidence>
<keyword evidence="1" id="KW-0805">Transcription regulation</keyword>
<proteinExistence type="inferred from homology"/>
<evidence type="ECO:0000256" key="3">
    <source>
        <dbReference type="PROSITE-ProRule" id="PRU01191"/>
    </source>
</evidence>
<dbReference type="PROSITE" id="PS50985">
    <property type="entry name" value="GRAS"/>
    <property type="match status" value="1"/>
</dbReference>
<evidence type="ECO:0000313" key="5">
    <source>
        <dbReference type="EMBL" id="MQM15060.1"/>
    </source>
</evidence>
<feature type="compositionally biased region" description="Polar residues" evidence="4">
    <location>
        <begin position="1"/>
        <end position="11"/>
    </location>
</feature>
<dbReference type="AlphaFoldDB" id="A0A843X830"/>
<gene>
    <name evidence="5" type="ORF">Taro_047999</name>
</gene>
<comment type="caution">
    <text evidence="3">Lacks conserved residue(s) required for the propagation of feature annotation.</text>
</comment>
<accession>A0A843X830</accession>
<dbReference type="InterPro" id="IPR005202">
    <property type="entry name" value="TF_GRAS"/>
</dbReference>
<feature type="region of interest" description="SAW" evidence="3">
    <location>
        <begin position="502"/>
        <end position="572"/>
    </location>
</feature>
<feature type="region of interest" description="Disordered" evidence="4">
    <location>
        <begin position="1"/>
        <end position="24"/>
    </location>
</feature>
<name>A0A843X830_COLES</name>
<keyword evidence="6" id="KW-1185">Reference proteome</keyword>
<evidence type="ECO:0000313" key="6">
    <source>
        <dbReference type="Proteomes" id="UP000652761"/>
    </source>
</evidence>
<dbReference type="EMBL" id="NMUH01006345">
    <property type="protein sequence ID" value="MQM15060.1"/>
    <property type="molecule type" value="Genomic_DNA"/>
</dbReference>
<keyword evidence="2" id="KW-0804">Transcription</keyword>
<comment type="similarity">
    <text evidence="3">Belongs to the GRAS family.</text>
</comment>
<evidence type="ECO:0008006" key="7">
    <source>
        <dbReference type="Google" id="ProtNLM"/>
    </source>
</evidence>
<organism evidence="5 6">
    <name type="scientific">Colocasia esculenta</name>
    <name type="common">Wild taro</name>
    <name type="synonym">Arum esculentum</name>
    <dbReference type="NCBI Taxonomy" id="4460"/>
    <lineage>
        <taxon>Eukaryota</taxon>
        <taxon>Viridiplantae</taxon>
        <taxon>Streptophyta</taxon>
        <taxon>Embryophyta</taxon>
        <taxon>Tracheophyta</taxon>
        <taxon>Spermatophyta</taxon>
        <taxon>Magnoliopsida</taxon>
        <taxon>Liliopsida</taxon>
        <taxon>Araceae</taxon>
        <taxon>Aroideae</taxon>
        <taxon>Colocasieae</taxon>
        <taxon>Colocasia</taxon>
    </lineage>
</organism>